<evidence type="ECO:0000313" key="2">
    <source>
        <dbReference type="Proteomes" id="UP000289775"/>
    </source>
</evidence>
<dbReference type="Proteomes" id="UP000289775">
    <property type="component" value="Unassembled WGS sequence"/>
</dbReference>
<dbReference type="RefSeq" id="WP_129750087.1">
    <property type="nucleotide sequence ID" value="NZ_JUIW01000003.1"/>
</dbReference>
<dbReference type="Pfam" id="PF13595">
    <property type="entry name" value="DUF4138"/>
    <property type="match status" value="1"/>
</dbReference>
<dbReference type="EMBL" id="JUIW01000003">
    <property type="protein sequence ID" value="RYJ44313.1"/>
    <property type="molecule type" value="Genomic_DNA"/>
</dbReference>
<organism evidence="1 2">
    <name type="scientific">Flavobacterium beibuense</name>
    <dbReference type="NCBI Taxonomy" id="657326"/>
    <lineage>
        <taxon>Bacteria</taxon>
        <taxon>Pseudomonadati</taxon>
        <taxon>Bacteroidota</taxon>
        <taxon>Flavobacteriia</taxon>
        <taxon>Flavobacteriales</taxon>
        <taxon>Flavobacteriaceae</taxon>
        <taxon>Flavobacterium</taxon>
    </lineage>
</organism>
<evidence type="ECO:0000313" key="1">
    <source>
        <dbReference type="EMBL" id="RYJ44313.1"/>
    </source>
</evidence>
<dbReference type="PROSITE" id="PS51257">
    <property type="entry name" value="PROKAR_LIPOPROTEIN"/>
    <property type="match status" value="1"/>
</dbReference>
<dbReference type="OrthoDB" id="1038500at2"/>
<name>A0A444WEN5_9FLAO</name>
<dbReference type="InterPro" id="IPR022298">
    <property type="entry name" value="Conjug_transposon_TraN"/>
</dbReference>
<accession>A0A444WEN5</accession>
<sequence length="283" mass="31916">MKFIQLLLIAMLAFACPIGYGQQRAKLNPALTQDIAIAYSKTTTLVFPFAVSGVDRGSQHILVQKVRGMENVLQIKAAQQGFADTNLTVFTSDGKLYCFAVCYDESPDCQTYTFPDMKTGNLIQFSSEASNEKALLEAAEHVFHIRKRINGITEHKYGITLSITGLFIHDDLIYYRMRIDNETNISYDIDQLRFFVRDKKRSKRTASQELEIYPVAMHRLAGKIPAQSGTTFVSVLPKFTIPDKKNLVIQLVENKGGRHLELDISNRKLEGPSVLKPLLNPLR</sequence>
<protein>
    <submittedName>
        <fullName evidence="1">Conjugative transposon protein TraN</fullName>
    </submittedName>
</protein>
<reference evidence="1 2" key="1">
    <citation type="submission" date="2014-12" db="EMBL/GenBank/DDBJ databases">
        <title>Genome sequence of Flavobacterium beibuense RSKm HC5.</title>
        <authorList>
            <person name="Kim J.F."/>
            <person name="Song J.Y."/>
            <person name="Kwak M.-J."/>
            <person name="Lee S.-W."/>
        </authorList>
    </citation>
    <scope>NUCLEOTIDE SEQUENCE [LARGE SCALE GENOMIC DNA]</scope>
    <source>
        <strain evidence="1 2">RSKm HC5</strain>
    </source>
</reference>
<keyword evidence="2" id="KW-1185">Reference proteome</keyword>
<proteinExistence type="predicted"/>
<dbReference type="AlphaFoldDB" id="A0A444WEN5"/>
<gene>
    <name evidence="1" type="ORF">NU09_0923</name>
</gene>
<dbReference type="NCBIfam" id="TIGR03780">
    <property type="entry name" value="Bac_Flav_CT_N"/>
    <property type="match status" value="1"/>
</dbReference>
<comment type="caution">
    <text evidence="1">The sequence shown here is derived from an EMBL/GenBank/DDBJ whole genome shotgun (WGS) entry which is preliminary data.</text>
</comment>